<accession>A0A9N9ISM1</accession>
<gene>
    <name evidence="2" type="ORF">DERYTH_LOCUS16619</name>
</gene>
<organism evidence="2 3">
    <name type="scientific">Dentiscutata erythropus</name>
    <dbReference type="NCBI Taxonomy" id="1348616"/>
    <lineage>
        <taxon>Eukaryota</taxon>
        <taxon>Fungi</taxon>
        <taxon>Fungi incertae sedis</taxon>
        <taxon>Mucoromycota</taxon>
        <taxon>Glomeromycotina</taxon>
        <taxon>Glomeromycetes</taxon>
        <taxon>Diversisporales</taxon>
        <taxon>Gigasporaceae</taxon>
        <taxon>Dentiscutata</taxon>
    </lineage>
</organism>
<dbReference type="Proteomes" id="UP000789405">
    <property type="component" value="Unassembled WGS sequence"/>
</dbReference>
<evidence type="ECO:0000313" key="2">
    <source>
        <dbReference type="EMBL" id="CAG8748048.1"/>
    </source>
</evidence>
<evidence type="ECO:0000313" key="3">
    <source>
        <dbReference type="Proteomes" id="UP000789405"/>
    </source>
</evidence>
<evidence type="ECO:0000256" key="1">
    <source>
        <dbReference type="SAM" id="MobiDB-lite"/>
    </source>
</evidence>
<dbReference type="OrthoDB" id="2486184at2759"/>
<sequence length="113" mass="12860">LQVSSIYLMHSQPISNSKILLASSSQVFSMCFAYSNSEILQTSVFPMYLIYPQPILDNENSVLINSGISDMNKDLDINKNSDMNKDSNMDKDQNIDFRDQKKLEIVSNLVFLN</sequence>
<feature type="region of interest" description="Disordered" evidence="1">
    <location>
        <begin position="75"/>
        <end position="94"/>
    </location>
</feature>
<proteinExistence type="predicted"/>
<name>A0A9N9ISM1_9GLOM</name>
<protein>
    <submittedName>
        <fullName evidence="2">13574_t:CDS:1</fullName>
    </submittedName>
</protein>
<comment type="caution">
    <text evidence="2">The sequence shown here is derived from an EMBL/GenBank/DDBJ whole genome shotgun (WGS) entry which is preliminary data.</text>
</comment>
<feature type="non-terminal residue" evidence="2">
    <location>
        <position position="113"/>
    </location>
</feature>
<reference evidence="2" key="1">
    <citation type="submission" date="2021-06" db="EMBL/GenBank/DDBJ databases">
        <authorList>
            <person name="Kallberg Y."/>
            <person name="Tangrot J."/>
            <person name="Rosling A."/>
        </authorList>
    </citation>
    <scope>NUCLEOTIDE SEQUENCE</scope>
    <source>
        <strain evidence="2">MA453B</strain>
    </source>
</reference>
<keyword evidence="3" id="KW-1185">Reference proteome</keyword>
<dbReference type="AlphaFoldDB" id="A0A9N9ISM1"/>
<dbReference type="EMBL" id="CAJVPY010014733">
    <property type="protein sequence ID" value="CAG8748048.1"/>
    <property type="molecule type" value="Genomic_DNA"/>
</dbReference>